<reference evidence="5 6" key="1">
    <citation type="submission" date="2016-09" db="EMBL/GenBank/DDBJ databases">
        <title>Desulfuribacillus arsenicus sp. nov., an obligately anaerobic, dissimilatory arsenic- and antimonate-reducing bacterium isolated from anoxic sediments.</title>
        <authorList>
            <person name="Abin C.A."/>
            <person name="Hollibaugh J.T."/>
        </authorList>
    </citation>
    <scope>NUCLEOTIDE SEQUENCE [LARGE SCALE GENOMIC DNA]</scope>
    <source>
        <strain evidence="5 6">MLFW-2</strain>
    </source>
</reference>
<evidence type="ECO:0000313" key="6">
    <source>
        <dbReference type="Proteomes" id="UP000095255"/>
    </source>
</evidence>
<dbReference type="CDD" id="cd13634">
    <property type="entry name" value="PBP2_Sco4506"/>
    <property type="match status" value="1"/>
</dbReference>
<name>A0A1E5L7E2_9FIRM</name>
<protein>
    <recommendedName>
        <fullName evidence="4">Chorismate dehydratase</fullName>
        <ecNumber evidence="4">4.2.1.151</ecNumber>
    </recommendedName>
    <alternativeName>
        <fullName evidence="4">Menaquinone biosynthetic enzyme MqnA</fullName>
    </alternativeName>
</protein>
<dbReference type="GO" id="GO:0009234">
    <property type="term" value="P:menaquinone biosynthetic process"/>
    <property type="evidence" value="ECO:0007669"/>
    <property type="project" value="UniProtKB-UniRule"/>
</dbReference>
<comment type="pathway">
    <text evidence="1 4">Quinol/quinone metabolism; menaquinone biosynthesis.</text>
</comment>
<dbReference type="InterPro" id="IPR030868">
    <property type="entry name" value="MqnA"/>
</dbReference>
<dbReference type="InterPro" id="IPR003773">
    <property type="entry name" value="Menaquinone_biosynth"/>
</dbReference>
<dbReference type="PANTHER" id="PTHR37690">
    <property type="entry name" value="CHORISMATE DEHYDRATASE"/>
    <property type="match status" value="1"/>
</dbReference>
<evidence type="ECO:0000313" key="5">
    <source>
        <dbReference type="EMBL" id="OEH85909.1"/>
    </source>
</evidence>
<dbReference type="UniPathway" id="UPA00079"/>
<dbReference type="EMBL" id="MJAT01000012">
    <property type="protein sequence ID" value="OEH85909.1"/>
    <property type="molecule type" value="Genomic_DNA"/>
</dbReference>
<dbReference type="RefSeq" id="WP_069701992.1">
    <property type="nucleotide sequence ID" value="NZ_MJAT01000012.1"/>
</dbReference>
<evidence type="ECO:0000256" key="2">
    <source>
        <dbReference type="ARBA" id="ARBA00022428"/>
    </source>
</evidence>
<dbReference type="STRING" id="1390249.BHU72_03815"/>
<dbReference type="SUPFAM" id="SSF53850">
    <property type="entry name" value="Periplasmic binding protein-like II"/>
    <property type="match status" value="1"/>
</dbReference>
<dbReference type="Pfam" id="PF02621">
    <property type="entry name" value="VitK2_biosynth"/>
    <property type="match status" value="1"/>
</dbReference>
<evidence type="ECO:0000256" key="4">
    <source>
        <dbReference type="HAMAP-Rule" id="MF_00995"/>
    </source>
</evidence>
<evidence type="ECO:0000256" key="3">
    <source>
        <dbReference type="ARBA" id="ARBA00023239"/>
    </source>
</evidence>
<keyword evidence="6" id="KW-1185">Reference proteome</keyword>
<comment type="function">
    <text evidence="4">Catalyzes the dehydration of chorismate into 3-[(1-carboxyvinyl)oxy]benzoate, a step in the biosynthesis of menaquinone (MK, vitamin K2).</text>
</comment>
<dbReference type="AlphaFoldDB" id="A0A1E5L7E2"/>
<dbReference type="HAMAP" id="MF_00995">
    <property type="entry name" value="MqnA"/>
    <property type="match status" value="1"/>
</dbReference>
<comment type="similarity">
    <text evidence="4">Belongs to the MqnA/MqnD family. MqnA subfamily.</text>
</comment>
<dbReference type="Proteomes" id="UP000095255">
    <property type="component" value="Unassembled WGS sequence"/>
</dbReference>
<dbReference type="GO" id="GO:0016836">
    <property type="term" value="F:hydro-lyase activity"/>
    <property type="evidence" value="ECO:0007669"/>
    <property type="project" value="UniProtKB-UniRule"/>
</dbReference>
<keyword evidence="3 4" id="KW-0456">Lyase</keyword>
<comment type="caution">
    <text evidence="5">The sequence shown here is derived from an EMBL/GenBank/DDBJ whole genome shotgun (WGS) entry which is preliminary data.</text>
</comment>
<dbReference type="OrthoDB" id="9810112at2"/>
<dbReference type="EC" id="4.2.1.151" evidence="4"/>
<sequence>MTKIKVGRIDFLNILPIYHYFDQMKPENVEVVNKVPAVLNELLAKGEIDVGPISSFAYAQNASEYLLLPNLSVSSYGKVRSIFLISKKPIDLLQDSNIALTNTSATSIHLLKIILEKYYHIDANYDVMLPNLTNMLEYHDASLLIGDDAFVDEQVILDNNLFIYDLGELWRQLTGLSMTFAVWAVRKSSIEKFRESLLDVYHAFIDCKQLGKEDLNTIIDIANKKFERGHQFWKNYYEGLIYDFDQPMIDSLNKFFYDAFECGYLPEPVEVEVWREANESNR</sequence>
<gene>
    <name evidence="4" type="primary">mqnA</name>
    <name evidence="5" type="ORF">BHU72_03815</name>
</gene>
<keyword evidence="2 4" id="KW-0474">Menaquinone biosynthesis</keyword>
<dbReference type="Gene3D" id="3.40.190.10">
    <property type="entry name" value="Periplasmic binding protein-like II"/>
    <property type="match status" value="2"/>
</dbReference>
<accession>A0A1E5L7E2</accession>
<comment type="catalytic activity">
    <reaction evidence="4">
        <text>chorismate = 3-[(1-carboxyvinyl)-oxy]benzoate + H2O</text>
        <dbReference type="Rhea" id="RHEA:40051"/>
        <dbReference type="ChEBI" id="CHEBI:15377"/>
        <dbReference type="ChEBI" id="CHEBI:29748"/>
        <dbReference type="ChEBI" id="CHEBI:76981"/>
        <dbReference type="EC" id="4.2.1.151"/>
    </reaction>
</comment>
<proteinExistence type="inferred from homology"/>
<dbReference type="PANTHER" id="PTHR37690:SF1">
    <property type="entry name" value="CHORISMATE DEHYDRATASE"/>
    <property type="match status" value="1"/>
</dbReference>
<organism evidence="5 6">
    <name type="scientific">Desulfuribacillus stibiiarsenatis</name>
    <dbReference type="NCBI Taxonomy" id="1390249"/>
    <lineage>
        <taxon>Bacteria</taxon>
        <taxon>Bacillati</taxon>
        <taxon>Bacillota</taxon>
        <taxon>Desulfuribacillia</taxon>
        <taxon>Desulfuribacillales</taxon>
        <taxon>Desulfuribacillaceae</taxon>
        <taxon>Desulfuribacillus</taxon>
    </lineage>
</organism>
<evidence type="ECO:0000256" key="1">
    <source>
        <dbReference type="ARBA" id="ARBA00004863"/>
    </source>
</evidence>